<evidence type="ECO:0000313" key="5">
    <source>
        <dbReference type="Proteomes" id="UP000635245"/>
    </source>
</evidence>
<organism evidence="4 5">
    <name type="scientific">Prauserella cavernicola</name>
    <dbReference type="NCBI Taxonomy" id="2800127"/>
    <lineage>
        <taxon>Bacteria</taxon>
        <taxon>Bacillati</taxon>
        <taxon>Actinomycetota</taxon>
        <taxon>Actinomycetes</taxon>
        <taxon>Pseudonocardiales</taxon>
        <taxon>Pseudonocardiaceae</taxon>
        <taxon>Prauserella</taxon>
    </lineage>
</organism>
<dbReference type="PANTHER" id="PTHR11365">
    <property type="entry name" value="5-OXOPROLINASE RELATED"/>
    <property type="match status" value="1"/>
</dbReference>
<dbReference type="Proteomes" id="UP000635245">
    <property type="component" value="Unassembled WGS sequence"/>
</dbReference>
<dbReference type="PANTHER" id="PTHR11365:SF23">
    <property type="entry name" value="HYPOTHETICAL 5-OXOPROLINASE (EUROFUNG)-RELATED"/>
    <property type="match status" value="1"/>
</dbReference>
<dbReference type="EMBL" id="JAENJH010000006">
    <property type="protein sequence ID" value="MBK1787277.1"/>
    <property type="molecule type" value="Genomic_DNA"/>
</dbReference>
<dbReference type="InterPro" id="IPR049517">
    <property type="entry name" value="ACX-like_C"/>
</dbReference>
<evidence type="ECO:0000259" key="2">
    <source>
        <dbReference type="Pfam" id="PF05378"/>
    </source>
</evidence>
<dbReference type="InterPro" id="IPR008040">
    <property type="entry name" value="Hydant_A_N"/>
</dbReference>
<reference evidence="4" key="1">
    <citation type="submission" date="2020-12" db="EMBL/GenBank/DDBJ databases">
        <title>Prauserella sp. ASG 168, a novel actinomycete isolated from cave rock.</title>
        <authorList>
            <person name="Suriyachadkun C."/>
        </authorList>
    </citation>
    <scope>NUCLEOTIDE SEQUENCE</scope>
    <source>
        <strain evidence="4">ASG 168</strain>
    </source>
</reference>
<feature type="domain" description="Acetophenone carboxylase-like C-terminal" evidence="3">
    <location>
        <begin position="510"/>
        <end position="677"/>
    </location>
</feature>
<evidence type="ECO:0000259" key="3">
    <source>
        <dbReference type="Pfam" id="PF19278"/>
    </source>
</evidence>
<proteinExistence type="predicted"/>
<accession>A0A934QW48</accession>
<dbReference type="Pfam" id="PF05378">
    <property type="entry name" value="Hydant_A_N"/>
    <property type="match status" value="1"/>
</dbReference>
<dbReference type="RefSeq" id="WP_200321717.1">
    <property type="nucleotide sequence ID" value="NZ_JAENJH010000006.1"/>
</dbReference>
<protein>
    <submittedName>
        <fullName evidence="4">Hydantoinase/oxoprolinase family protein</fullName>
    </submittedName>
</protein>
<dbReference type="InterPro" id="IPR002821">
    <property type="entry name" value="Hydantoinase_A"/>
</dbReference>
<sequence>MAQLSGRLRVAADVGGTFIDFVAVDENDTIMVDKQPASADRLVQEFAAGLARLGPGEAVTHLAHGTTTAINTIVQEKGARVGLVTTKGFRDVLELGRGGRNEIYNWRFSPPPPLVPRALRLEVDERTLADGRILTAVSPEQVAAIADELAGLEVEAIAVCLLHSYANPEHELAVADVLRARLPGVSVTMSHVVAPEWREFERTSSTVLNAYVHPMFGTYLSRLTERLNTDGYRAPLAIMQSNGGVLSVPRAHSVPVRTLYSGPAGGVVASRALAESLGIEHAICADVGGTTFDVALVVDGDIVERHETRLHERPVLGATVDITSIGAGGGSVAWVDARGALKVGPESAGAKPGPACFGHGGTLATVTDAQLLLGFLDAERFLGGRMKLDVAAAEAAITKHVAEPLGLSLTEACLGIVRIAETNMANAVRAITVQRGLDPREFALITYGGGGGLFGASLAEELGVRQVVAPRAAEAFSAWGILASDYSEDLSVTRVFQLQENAVDDAVRELTNLAAAVTDGLADYGLPRDQVRLHHAADVRFAGQHHTVTVPIEAAWIGDPATLLPGVEQAFRTLHTRMYGPRTSDSVLEVVTLRVRGSVPVPRPHWPPLPEREPGPAREHRPVCLTERHGPTPVHVRDSLAVGQRVGGPAVVEEWANTVLVPAGWAAHLDEHGHLRLYSTDDATGAGR</sequence>
<dbReference type="GO" id="GO:0005829">
    <property type="term" value="C:cytosol"/>
    <property type="evidence" value="ECO:0007669"/>
    <property type="project" value="TreeGrafter"/>
</dbReference>
<name>A0A934QW48_9PSEU</name>
<keyword evidence="5" id="KW-1185">Reference proteome</keyword>
<evidence type="ECO:0000259" key="1">
    <source>
        <dbReference type="Pfam" id="PF01968"/>
    </source>
</evidence>
<dbReference type="GO" id="GO:0006749">
    <property type="term" value="P:glutathione metabolic process"/>
    <property type="evidence" value="ECO:0007669"/>
    <property type="project" value="TreeGrafter"/>
</dbReference>
<feature type="domain" description="Hydantoinase/oxoprolinase N-terminal" evidence="2">
    <location>
        <begin position="9"/>
        <end position="180"/>
    </location>
</feature>
<dbReference type="GO" id="GO:0017168">
    <property type="term" value="F:5-oxoprolinase (ATP-hydrolyzing) activity"/>
    <property type="evidence" value="ECO:0007669"/>
    <property type="project" value="TreeGrafter"/>
</dbReference>
<gene>
    <name evidence="4" type="ORF">JHE00_23390</name>
</gene>
<evidence type="ECO:0000313" key="4">
    <source>
        <dbReference type="EMBL" id="MBK1787277.1"/>
    </source>
</evidence>
<dbReference type="AlphaFoldDB" id="A0A934QW48"/>
<feature type="domain" description="Hydantoinase A/oxoprolinase" evidence="1">
    <location>
        <begin position="202"/>
        <end position="489"/>
    </location>
</feature>
<dbReference type="Pfam" id="PF01968">
    <property type="entry name" value="Hydantoinase_A"/>
    <property type="match status" value="1"/>
</dbReference>
<comment type="caution">
    <text evidence="4">The sequence shown here is derived from an EMBL/GenBank/DDBJ whole genome shotgun (WGS) entry which is preliminary data.</text>
</comment>
<dbReference type="InterPro" id="IPR045079">
    <property type="entry name" value="Oxoprolinase-like"/>
</dbReference>
<dbReference type="Pfam" id="PF19278">
    <property type="entry name" value="Hydant_A_C"/>
    <property type="match status" value="1"/>
</dbReference>